<dbReference type="InterPro" id="IPR051323">
    <property type="entry name" value="AtsK-like"/>
</dbReference>
<protein>
    <submittedName>
        <fullName evidence="8">TauD/TfdA family dioxygenase</fullName>
    </submittedName>
</protein>
<evidence type="ECO:0000259" key="7">
    <source>
        <dbReference type="Pfam" id="PF02668"/>
    </source>
</evidence>
<comment type="cofactor">
    <cofactor evidence="1">
        <name>Fe(2+)</name>
        <dbReference type="ChEBI" id="CHEBI:29033"/>
    </cofactor>
</comment>
<keyword evidence="9" id="KW-1185">Reference proteome</keyword>
<dbReference type="InterPro" id="IPR003819">
    <property type="entry name" value="TauD/TfdA-like"/>
</dbReference>
<dbReference type="Gene3D" id="3.60.130.10">
    <property type="entry name" value="Clavaminate synthase-like"/>
    <property type="match status" value="1"/>
</dbReference>
<dbReference type="GO" id="GO:0046872">
    <property type="term" value="F:metal ion binding"/>
    <property type="evidence" value="ECO:0007669"/>
    <property type="project" value="UniProtKB-KW"/>
</dbReference>
<keyword evidence="5" id="KW-0560">Oxidoreductase</keyword>
<comment type="similarity">
    <text evidence="2">Belongs to the TfdA dioxygenase family.</text>
</comment>
<keyword evidence="4 8" id="KW-0223">Dioxygenase</keyword>
<keyword evidence="6" id="KW-0408">Iron</keyword>
<dbReference type="InterPro" id="IPR042098">
    <property type="entry name" value="TauD-like_sf"/>
</dbReference>
<dbReference type="AlphaFoldDB" id="A0A6L6JCE4"/>
<proteinExistence type="inferred from homology"/>
<evidence type="ECO:0000256" key="4">
    <source>
        <dbReference type="ARBA" id="ARBA00022964"/>
    </source>
</evidence>
<dbReference type="Proteomes" id="UP000478183">
    <property type="component" value="Unassembled WGS sequence"/>
</dbReference>
<dbReference type="RefSeq" id="WP_155097132.1">
    <property type="nucleotide sequence ID" value="NZ_WMIE01000020.1"/>
</dbReference>
<dbReference type="OrthoDB" id="7209371at2"/>
<dbReference type="PANTHER" id="PTHR30468:SF5">
    <property type="entry name" value="ALPHA-KETOGLUTARATE-DEPENDENT SULFATE ESTER DIOXYGENASE"/>
    <property type="match status" value="1"/>
</dbReference>
<accession>A0A6L6JCE4</accession>
<name>A0A6L6JCE4_9RHOB</name>
<evidence type="ECO:0000313" key="8">
    <source>
        <dbReference type="EMBL" id="MTH79782.1"/>
    </source>
</evidence>
<dbReference type="GO" id="GO:0005737">
    <property type="term" value="C:cytoplasm"/>
    <property type="evidence" value="ECO:0007669"/>
    <property type="project" value="TreeGrafter"/>
</dbReference>
<evidence type="ECO:0000313" key="9">
    <source>
        <dbReference type="Proteomes" id="UP000478183"/>
    </source>
</evidence>
<gene>
    <name evidence="8" type="ORF">GL286_18885</name>
</gene>
<evidence type="ECO:0000256" key="3">
    <source>
        <dbReference type="ARBA" id="ARBA00022723"/>
    </source>
</evidence>
<comment type="caution">
    <text evidence="8">The sequence shown here is derived from an EMBL/GenBank/DDBJ whole genome shotgun (WGS) entry which is preliminary data.</text>
</comment>
<evidence type="ECO:0000256" key="1">
    <source>
        <dbReference type="ARBA" id="ARBA00001954"/>
    </source>
</evidence>
<evidence type="ECO:0000256" key="2">
    <source>
        <dbReference type="ARBA" id="ARBA00005896"/>
    </source>
</evidence>
<dbReference type="GO" id="GO:0016706">
    <property type="term" value="F:2-oxoglutarate-dependent dioxygenase activity"/>
    <property type="evidence" value="ECO:0007669"/>
    <property type="project" value="UniProtKB-ARBA"/>
</dbReference>
<sequence length="303" mass="33506">MTRHETFPAAIAAQDILPVTPRIGAEIRNIRLGGDLSHDSIAAIQTLLLRHKVLFFRGQDHLDDADQEAFAERLGDLVPHPTQAVVKGSSSILELDSSRGGGRADRWHTDVTFVEAYPKASILRGVAIPEVGGDTIWANTVTAYSDLPEPLRQLADGLRAVHSNAYDYAAHRPRASEQDRKHYTEVFASAVYETEHPVVRVHPETGEKLLLLGGFVQRIDGLPQSDSHKLIEILQSYVIAPENTVRWRWQTGDVVIWDNRATQHVAVNDYGDAHRVVRRVTLHGDIPVGVDGRTSTALVKPAI</sequence>
<feature type="domain" description="TauD/TfdA-like" evidence="7">
    <location>
        <begin position="16"/>
        <end position="281"/>
    </location>
</feature>
<evidence type="ECO:0000256" key="5">
    <source>
        <dbReference type="ARBA" id="ARBA00023002"/>
    </source>
</evidence>
<dbReference type="EMBL" id="WMIE01000020">
    <property type="protein sequence ID" value="MTH79782.1"/>
    <property type="molecule type" value="Genomic_DNA"/>
</dbReference>
<reference evidence="8 9" key="1">
    <citation type="submission" date="2019-11" db="EMBL/GenBank/DDBJ databases">
        <authorList>
            <person name="Dong K."/>
        </authorList>
    </citation>
    <scope>NUCLEOTIDE SEQUENCE [LARGE SCALE GENOMIC DNA]</scope>
    <source>
        <strain evidence="8 9">NBRC 111993</strain>
    </source>
</reference>
<dbReference type="Pfam" id="PF02668">
    <property type="entry name" value="TauD"/>
    <property type="match status" value="1"/>
</dbReference>
<dbReference type="SUPFAM" id="SSF51197">
    <property type="entry name" value="Clavaminate synthase-like"/>
    <property type="match status" value="1"/>
</dbReference>
<organism evidence="8 9">
    <name type="scientific">Paracoccus aestuariivivens</name>
    <dbReference type="NCBI Taxonomy" id="1820333"/>
    <lineage>
        <taxon>Bacteria</taxon>
        <taxon>Pseudomonadati</taxon>
        <taxon>Pseudomonadota</taxon>
        <taxon>Alphaproteobacteria</taxon>
        <taxon>Rhodobacterales</taxon>
        <taxon>Paracoccaceae</taxon>
        <taxon>Paracoccus</taxon>
    </lineage>
</organism>
<dbReference type="FunFam" id="3.60.130.10:FF:000002">
    <property type="entry name" value="Alpha-ketoglutarate-dependent taurine dioxygenase"/>
    <property type="match status" value="1"/>
</dbReference>
<evidence type="ECO:0000256" key="6">
    <source>
        <dbReference type="ARBA" id="ARBA00023004"/>
    </source>
</evidence>
<dbReference type="PANTHER" id="PTHR30468">
    <property type="entry name" value="ALPHA-KETOGLUTARATE-DEPENDENT SULFONATE DIOXYGENASE"/>
    <property type="match status" value="1"/>
</dbReference>
<keyword evidence="3" id="KW-0479">Metal-binding</keyword>